<name>A0A9D2NTY5_9FIRM</name>
<dbReference type="PROSITE" id="PS50893">
    <property type="entry name" value="ABC_TRANSPORTER_2"/>
    <property type="match status" value="1"/>
</dbReference>
<evidence type="ECO:0000256" key="3">
    <source>
        <dbReference type="ARBA" id="ARBA00022741"/>
    </source>
</evidence>
<dbReference type="Gene3D" id="3.40.50.300">
    <property type="entry name" value="P-loop containing nucleotide triphosphate hydrolases"/>
    <property type="match status" value="1"/>
</dbReference>
<feature type="coiled-coil region" evidence="5">
    <location>
        <begin position="106"/>
        <end position="133"/>
    </location>
</feature>
<dbReference type="PANTHER" id="PTHR43335:SF2">
    <property type="entry name" value="ABC TRANSPORTER, ATP-BINDING PROTEIN"/>
    <property type="match status" value="1"/>
</dbReference>
<dbReference type="Proteomes" id="UP000823896">
    <property type="component" value="Unassembled WGS sequence"/>
</dbReference>
<feature type="domain" description="ABC transporter" evidence="6">
    <location>
        <begin position="3"/>
        <end position="231"/>
    </location>
</feature>
<reference evidence="7" key="1">
    <citation type="journal article" date="2021" name="PeerJ">
        <title>Extensive microbial diversity within the chicken gut microbiome revealed by metagenomics and culture.</title>
        <authorList>
            <person name="Gilroy R."/>
            <person name="Ravi A."/>
            <person name="Getino M."/>
            <person name="Pursley I."/>
            <person name="Horton D.L."/>
            <person name="Alikhan N.F."/>
            <person name="Baker D."/>
            <person name="Gharbi K."/>
            <person name="Hall N."/>
            <person name="Watson M."/>
            <person name="Adriaenssens E.M."/>
            <person name="Foster-Nyarko E."/>
            <person name="Jarju S."/>
            <person name="Secka A."/>
            <person name="Antonio M."/>
            <person name="Oren A."/>
            <person name="Chaudhuri R.R."/>
            <person name="La Ragione R."/>
            <person name="Hildebrand F."/>
            <person name="Pallen M.J."/>
        </authorList>
    </citation>
    <scope>NUCLEOTIDE SEQUENCE</scope>
    <source>
        <strain evidence="7">CHK187-11901</strain>
    </source>
</reference>
<evidence type="ECO:0000256" key="4">
    <source>
        <dbReference type="ARBA" id="ARBA00022840"/>
    </source>
</evidence>
<dbReference type="EMBL" id="DWWM01000060">
    <property type="protein sequence ID" value="HJC37433.1"/>
    <property type="molecule type" value="Genomic_DNA"/>
</dbReference>
<accession>A0A9D2NTY5</accession>
<comment type="similarity">
    <text evidence="1">Belongs to the ABC transporter superfamily.</text>
</comment>
<comment type="caution">
    <text evidence="7">The sequence shown here is derived from an EMBL/GenBank/DDBJ whole genome shotgun (WGS) entry which is preliminary data.</text>
</comment>
<organism evidence="7 8">
    <name type="scientific">Candidatus Merdibacter merdavium</name>
    <dbReference type="NCBI Taxonomy" id="2838692"/>
    <lineage>
        <taxon>Bacteria</taxon>
        <taxon>Bacillati</taxon>
        <taxon>Bacillota</taxon>
        <taxon>Erysipelotrichia</taxon>
        <taxon>Erysipelotrichales</taxon>
        <taxon>Erysipelotrichaceae</taxon>
        <taxon>Merdibacter</taxon>
    </lineage>
</organism>
<evidence type="ECO:0000313" key="8">
    <source>
        <dbReference type="Proteomes" id="UP000823896"/>
    </source>
</evidence>
<dbReference type="GO" id="GO:0016887">
    <property type="term" value="F:ATP hydrolysis activity"/>
    <property type="evidence" value="ECO:0007669"/>
    <property type="project" value="InterPro"/>
</dbReference>
<evidence type="ECO:0000256" key="1">
    <source>
        <dbReference type="ARBA" id="ARBA00005417"/>
    </source>
</evidence>
<dbReference type="SUPFAM" id="SSF52540">
    <property type="entry name" value="P-loop containing nucleoside triphosphate hydrolases"/>
    <property type="match status" value="1"/>
</dbReference>
<evidence type="ECO:0000256" key="5">
    <source>
        <dbReference type="SAM" id="Coils"/>
    </source>
</evidence>
<dbReference type="SMART" id="SM00382">
    <property type="entry name" value="AAA"/>
    <property type="match status" value="1"/>
</dbReference>
<proteinExistence type="inferred from homology"/>
<dbReference type="InterPro" id="IPR003439">
    <property type="entry name" value="ABC_transporter-like_ATP-bd"/>
</dbReference>
<keyword evidence="4 7" id="KW-0067">ATP-binding</keyword>
<sequence length="297" mass="33507">MELKCEHLTRKFHQHAAVNDVSFTLDSGVHALLGANGSGKTTLIRMLVGTLPPTRGKVTFDGISILKQYDTYCAYLGYMPQHFGYYPSYSVHDFLAYMGLLKRIPKKECEQRIEELLLQLNLMEHRRRKMRQLSGGMLRRVGIAQALLNTPKLLILDEPTAGLDPKERIIFRNLISSLANECTILLSTHIVSDIETIADDVLVMKAGRIIAQDSVDGLLEGMRHHVYEVTLSESEAQDLLMRRGIVKAHQTKGMVSLRIVADAPVHPLAKEAEPDLDDFYLYHFQEEGEGHDQADQK</sequence>
<protein>
    <submittedName>
        <fullName evidence="7">ABC transporter ATP-binding protein</fullName>
    </submittedName>
</protein>
<dbReference type="InterPro" id="IPR003593">
    <property type="entry name" value="AAA+_ATPase"/>
</dbReference>
<evidence type="ECO:0000313" key="7">
    <source>
        <dbReference type="EMBL" id="HJC37433.1"/>
    </source>
</evidence>
<dbReference type="PROSITE" id="PS00211">
    <property type="entry name" value="ABC_TRANSPORTER_1"/>
    <property type="match status" value="1"/>
</dbReference>
<keyword evidence="3" id="KW-0547">Nucleotide-binding</keyword>
<dbReference type="CDD" id="cd03264">
    <property type="entry name" value="ABC_drug_resistance_like"/>
    <property type="match status" value="1"/>
</dbReference>
<dbReference type="InterPro" id="IPR027417">
    <property type="entry name" value="P-loop_NTPase"/>
</dbReference>
<dbReference type="Pfam" id="PF00005">
    <property type="entry name" value="ABC_tran"/>
    <property type="match status" value="1"/>
</dbReference>
<evidence type="ECO:0000256" key="2">
    <source>
        <dbReference type="ARBA" id="ARBA00022448"/>
    </source>
</evidence>
<dbReference type="AlphaFoldDB" id="A0A9D2NTY5"/>
<dbReference type="InterPro" id="IPR017871">
    <property type="entry name" value="ABC_transporter-like_CS"/>
</dbReference>
<dbReference type="PANTHER" id="PTHR43335">
    <property type="entry name" value="ABC TRANSPORTER, ATP-BINDING PROTEIN"/>
    <property type="match status" value="1"/>
</dbReference>
<reference evidence="7" key="2">
    <citation type="submission" date="2021-04" db="EMBL/GenBank/DDBJ databases">
        <authorList>
            <person name="Gilroy R."/>
        </authorList>
    </citation>
    <scope>NUCLEOTIDE SEQUENCE</scope>
    <source>
        <strain evidence="7">CHK187-11901</strain>
    </source>
</reference>
<gene>
    <name evidence="7" type="ORF">H9702_09950</name>
</gene>
<dbReference type="GO" id="GO:0005524">
    <property type="term" value="F:ATP binding"/>
    <property type="evidence" value="ECO:0007669"/>
    <property type="project" value="UniProtKB-KW"/>
</dbReference>
<keyword evidence="2" id="KW-0813">Transport</keyword>
<evidence type="ECO:0000259" key="6">
    <source>
        <dbReference type="PROSITE" id="PS50893"/>
    </source>
</evidence>
<keyword evidence="5" id="KW-0175">Coiled coil</keyword>